<dbReference type="AlphaFoldDB" id="A0A0N5BF24"/>
<keyword evidence="2" id="KW-1185">Reference proteome</keyword>
<reference evidence="3" key="1">
    <citation type="submission" date="2017-02" db="UniProtKB">
        <authorList>
            <consortium name="WormBaseParasite"/>
        </authorList>
    </citation>
    <scope>IDENTIFICATION</scope>
</reference>
<evidence type="ECO:0000313" key="2">
    <source>
        <dbReference type="Proteomes" id="UP000046392"/>
    </source>
</evidence>
<keyword evidence="1" id="KW-0812">Transmembrane</keyword>
<feature type="transmembrane region" description="Helical" evidence="1">
    <location>
        <begin position="347"/>
        <end position="371"/>
    </location>
</feature>
<dbReference type="WBParaSite" id="SPAL_0000459400.1">
    <property type="protein sequence ID" value="SPAL_0000459400.1"/>
    <property type="gene ID" value="SPAL_0000459400"/>
</dbReference>
<keyword evidence="1" id="KW-0472">Membrane</keyword>
<feature type="transmembrane region" description="Helical" evidence="1">
    <location>
        <begin position="317"/>
        <end position="335"/>
    </location>
</feature>
<accession>A0A0N5BF24</accession>
<sequence>MVAEGRKISYKLANVINDNYSPKPGCIPANEELETYTDNYFMSVQRNNFWQSNFNETSPVDIPIIMKEMYSDYANDEVDLSSLLQWKILEFRKKRLMARHFRVYEKLTVPDNIGKISKCQIKKQISDVADTIFKELCAERKQFTIDFVSNKNESDDFLRNYLNMKDIKIVNYHTEGLQYVYEMKYCRKVIVIEKIMNVPKKENTCFTKLPVVTENNEIRFADDKNYLHYETKTINCLSLEKTNQLIGFNHSINLENSYNISETIFNTITKFVNDSSGFIGNLSLLPEIPEMEFTTMFTDWISQCFSYLMTNYKYETITFLAIIAVILISAVYFILERCYIITILKFIMTPIFSLLLNILNCLCIDTIKAIFCCIFTNNKNNLTRNKYVRNKKIFYEMKSGKNDTSDIESEFGKNKNKDEVSIESVYLL</sequence>
<keyword evidence="1" id="KW-1133">Transmembrane helix</keyword>
<proteinExistence type="predicted"/>
<name>A0A0N5BF24_STREA</name>
<evidence type="ECO:0000256" key="1">
    <source>
        <dbReference type="SAM" id="Phobius"/>
    </source>
</evidence>
<organism evidence="2 3">
    <name type="scientific">Strongyloides papillosus</name>
    <name type="common">Intestinal threadworm</name>
    <dbReference type="NCBI Taxonomy" id="174720"/>
    <lineage>
        <taxon>Eukaryota</taxon>
        <taxon>Metazoa</taxon>
        <taxon>Ecdysozoa</taxon>
        <taxon>Nematoda</taxon>
        <taxon>Chromadorea</taxon>
        <taxon>Rhabditida</taxon>
        <taxon>Tylenchina</taxon>
        <taxon>Panagrolaimomorpha</taxon>
        <taxon>Strongyloidoidea</taxon>
        <taxon>Strongyloididae</taxon>
        <taxon>Strongyloides</taxon>
    </lineage>
</organism>
<evidence type="ECO:0000313" key="3">
    <source>
        <dbReference type="WBParaSite" id="SPAL_0000459400.1"/>
    </source>
</evidence>
<protein>
    <submittedName>
        <fullName evidence="3">Transmembrane protein</fullName>
    </submittedName>
</protein>
<dbReference type="Proteomes" id="UP000046392">
    <property type="component" value="Unplaced"/>
</dbReference>